<organism evidence="4 5">
    <name type="scientific">Brevibacillus borstelensis AK1</name>
    <dbReference type="NCBI Taxonomy" id="1300222"/>
    <lineage>
        <taxon>Bacteria</taxon>
        <taxon>Bacillati</taxon>
        <taxon>Bacillota</taxon>
        <taxon>Bacilli</taxon>
        <taxon>Bacillales</taxon>
        <taxon>Paenibacillaceae</taxon>
        <taxon>Brevibacillus</taxon>
    </lineage>
</organism>
<dbReference type="EMBL" id="APBN01000019">
    <property type="protein sequence ID" value="EMT50183.1"/>
    <property type="molecule type" value="Genomic_DNA"/>
</dbReference>
<feature type="signal peptide" evidence="2">
    <location>
        <begin position="1"/>
        <end position="27"/>
    </location>
</feature>
<dbReference type="GO" id="GO:0004222">
    <property type="term" value="F:metalloendopeptidase activity"/>
    <property type="evidence" value="ECO:0007669"/>
    <property type="project" value="TreeGrafter"/>
</dbReference>
<dbReference type="SUPFAM" id="SSF51261">
    <property type="entry name" value="Duplicated hybrid motif"/>
    <property type="match status" value="1"/>
</dbReference>
<gene>
    <name evidence="4" type="ORF">I532_23564</name>
</gene>
<sequence length="344" mass="39257">MTTFRLMMQISLCVLLTLCSWPPVSQAALSVPAATSGDPIYQERLALFQRFESVYGIPWSYLAAVDQYERSINKRSRQKDNRQQAPQRLTAIEIPPALWGGPLNPDDRDATPASIQFFGGLGVDGDGDGRADRENDVDVLTTMTLFLSRYGFTREDWKIGLWSYYKRDRAVKTIDQFASVFEKFQRLDLDDHHFPIPKRYTYSYRSTWGDPRGWGGRRIHEGTDIFAGYGTPVLSTGYGVIEVVGWNRYGGWRIGMRDIGNVYHYFAHLSSFKKGLKPGDIVEPGEVIGYVGSSGYGKPGTSGKFPPHLHYGMYSDTGSNEWAFDPYPYLKRWERQMYSKKKKR</sequence>
<dbReference type="PANTHER" id="PTHR21666:SF289">
    <property type="entry name" value="L-ALA--D-GLU ENDOPEPTIDASE"/>
    <property type="match status" value="1"/>
</dbReference>
<dbReference type="InterPro" id="IPR011055">
    <property type="entry name" value="Dup_hybrid_motif"/>
</dbReference>
<comment type="caution">
    <text evidence="4">The sequence shown here is derived from an EMBL/GenBank/DDBJ whole genome shotgun (WGS) entry which is preliminary data.</text>
</comment>
<evidence type="ECO:0000256" key="2">
    <source>
        <dbReference type="SAM" id="SignalP"/>
    </source>
</evidence>
<dbReference type="Gene3D" id="2.70.70.10">
    <property type="entry name" value="Glucose Permease (Domain IIA)"/>
    <property type="match status" value="1"/>
</dbReference>
<name>M8D9Z2_9BACL</name>
<accession>M8D9Z2</accession>
<feature type="domain" description="M23ase beta-sheet core" evidence="3">
    <location>
        <begin position="219"/>
        <end position="316"/>
    </location>
</feature>
<dbReference type="InterPro" id="IPR050570">
    <property type="entry name" value="Cell_wall_metabolism_enzyme"/>
</dbReference>
<protein>
    <submittedName>
        <fullName evidence="4">L-Ala-D-Glu peptidase</fullName>
    </submittedName>
</protein>
<proteinExistence type="predicted"/>
<reference evidence="4 5" key="1">
    <citation type="submission" date="2013-03" db="EMBL/GenBank/DDBJ databases">
        <title>Assembly of a new bacterial strain Brevibacillus borstelensis AK1.</title>
        <authorList>
            <person name="Rajan I."/>
            <person name="PoliReddy D."/>
            <person name="Sugumar T."/>
            <person name="Rathinam K."/>
            <person name="Alqarawi S."/>
            <person name="Khalil A.B."/>
            <person name="Sivakumar N."/>
        </authorList>
    </citation>
    <scope>NUCLEOTIDE SEQUENCE [LARGE SCALE GENOMIC DNA]</scope>
    <source>
        <strain evidence="4 5">AK1</strain>
    </source>
</reference>
<dbReference type="STRING" id="1300222.I532_23564"/>
<dbReference type="PANTHER" id="PTHR21666">
    <property type="entry name" value="PEPTIDASE-RELATED"/>
    <property type="match status" value="1"/>
</dbReference>
<dbReference type="Proteomes" id="UP000012081">
    <property type="component" value="Unassembled WGS sequence"/>
</dbReference>
<dbReference type="OrthoDB" id="9810477at2"/>
<dbReference type="Pfam" id="PF01551">
    <property type="entry name" value="Peptidase_M23"/>
    <property type="match status" value="1"/>
</dbReference>
<evidence type="ECO:0000313" key="4">
    <source>
        <dbReference type="EMBL" id="EMT50183.1"/>
    </source>
</evidence>
<dbReference type="CDD" id="cd12797">
    <property type="entry name" value="M23_peptidase"/>
    <property type="match status" value="1"/>
</dbReference>
<dbReference type="AlphaFoldDB" id="M8D9Z2"/>
<dbReference type="PATRIC" id="fig|1300222.3.peg.4945"/>
<dbReference type="RefSeq" id="WP_003392327.1">
    <property type="nucleotide sequence ID" value="NZ_APBN01000019.1"/>
</dbReference>
<evidence type="ECO:0000313" key="5">
    <source>
        <dbReference type="Proteomes" id="UP000012081"/>
    </source>
</evidence>
<evidence type="ECO:0000259" key="3">
    <source>
        <dbReference type="Pfam" id="PF01551"/>
    </source>
</evidence>
<feature type="chain" id="PRO_5004095149" evidence="2">
    <location>
        <begin position="28"/>
        <end position="344"/>
    </location>
</feature>
<evidence type="ECO:0000256" key="1">
    <source>
        <dbReference type="ARBA" id="ARBA00022729"/>
    </source>
</evidence>
<dbReference type="InterPro" id="IPR016047">
    <property type="entry name" value="M23ase_b-sheet_dom"/>
</dbReference>
<dbReference type="GeneID" id="89498249"/>
<keyword evidence="5" id="KW-1185">Reference proteome</keyword>
<keyword evidence="1 2" id="KW-0732">Signal</keyword>